<feature type="region of interest" description="Disordered" evidence="1">
    <location>
        <begin position="79"/>
        <end position="138"/>
    </location>
</feature>
<accession>A0A919SIN9</accession>
<gene>
    <name evidence="3" type="ORF">Aau02nite_50890</name>
</gene>
<keyword evidence="2" id="KW-0812">Transmembrane</keyword>
<evidence type="ECO:0000256" key="2">
    <source>
        <dbReference type="SAM" id="Phobius"/>
    </source>
</evidence>
<organism evidence="3 4">
    <name type="scientific">Actinoplanes auranticolor</name>
    <dbReference type="NCBI Taxonomy" id="47988"/>
    <lineage>
        <taxon>Bacteria</taxon>
        <taxon>Bacillati</taxon>
        <taxon>Actinomycetota</taxon>
        <taxon>Actinomycetes</taxon>
        <taxon>Micromonosporales</taxon>
        <taxon>Micromonosporaceae</taxon>
        <taxon>Actinoplanes</taxon>
    </lineage>
</organism>
<dbReference type="Proteomes" id="UP000681340">
    <property type="component" value="Unassembled WGS sequence"/>
</dbReference>
<evidence type="ECO:0000313" key="4">
    <source>
        <dbReference type="Proteomes" id="UP000681340"/>
    </source>
</evidence>
<protein>
    <submittedName>
        <fullName evidence="3">Uncharacterized protein</fullName>
    </submittedName>
</protein>
<proteinExistence type="predicted"/>
<evidence type="ECO:0000313" key="3">
    <source>
        <dbReference type="EMBL" id="GIM72419.1"/>
    </source>
</evidence>
<dbReference type="AlphaFoldDB" id="A0A919SIN9"/>
<keyword evidence="4" id="KW-1185">Reference proteome</keyword>
<reference evidence="3" key="1">
    <citation type="submission" date="2021-03" db="EMBL/GenBank/DDBJ databases">
        <title>Whole genome shotgun sequence of Actinoplanes auranticolor NBRC 12245.</title>
        <authorList>
            <person name="Komaki H."/>
            <person name="Tamura T."/>
        </authorList>
    </citation>
    <scope>NUCLEOTIDE SEQUENCE</scope>
    <source>
        <strain evidence="3">NBRC 12245</strain>
    </source>
</reference>
<feature type="transmembrane region" description="Helical" evidence="2">
    <location>
        <begin position="33"/>
        <end position="55"/>
    </location>
</feature>
<comment type="caution">
    <text evidence="3">The sequence shown here is derived from an EMBL/GenBank/DDBJ whole genome shotgun (WGS) entry which is preliminary data.</text>
</comment>
<name>A0A919SIN9_9ACTN</name>
<sequence length="138" mass="14910">MADHDNQPKRAATNHRDTAPTARWEVKMTRTDWHVLALAMFIAPLTVTGVGWAVSRGNNEALIAVGVAVSALVVHLTRHRRRHHVPAARSARPDGTTLPADSDYAGPLTQPFAAGNGRRLRPHGGPPLKPSPTEGQEQ</sequence>
<evidence type="ECO:0000256" key="1">
    <source>
        <dbReference type="SAM" id="MobiDB-lite"/>
    </source>
</evidence>
<keyword evidence="2" id="KW-0472">Membrane</keyword>
<dbReference type="EMBL" id="BOQL01000042">
    <property type="protein sequence ID" value="GIM72419.1"/>
    <property type="molecule type" value="Genomic_DNA"/>
</dbReference>
<feature type="transmembrane region" description="Helical" evidence="2">
    <location>
        <begin position="61"/>
        <end position="77"/>
    </location>
</feature>
<keyword evidence="2" id="KW-1133">Transmembrane helix</keyword>